<reference evidence="2 3" key="1">
    <citation type="submission" date="2023-11" db="EMBL/GenBank/DDBJ databases">
        <title>Lentzea sokolovensis, sp. nov., Lentzea kristufkii, sp. nov., and Lentzea miocenensis, sp. nov., rare actinobacteria from Sokolov Coal Basin, Miocene lacustrine sediment, Czech Republic.</title>
        <authorList>
            <person name="Lara A."/>
            <person name="Kotroba L."/>
            <person name="Nouioui I."/>
            <person name="Neumann-Schaal M."/>
            <person name="Mast Y."/>
            <person name="Chronakova A."/>
        </authorList>
    </citation>
    <scope>NUCLEOTIDE SEQUENCE [LARGE SCALE GENOMIC DNA]</scope>
    <source>
        <strain evidence="2 3">BCCO 10_0856</strain>
    </source>
</reference>
<evidence type="ECO:0000313" key="3">
    <source>
        <dbReference type="Proteomes" id="UP001285521"/>
    </source>
</evidence>
<proteinExistence type="predicted"/>
<dbReference type="EMBL" id="JAXAVW010000018">
    <property type="protein sequence ID" value="MDX8032954.1"/>
    <property type="molecule type" value="Genomic_DNA"/>
</dbReference>
<name>A0ABU4T472_9PSEU</name>
<organism evidence="2 3">
    <name type="scientific">Lentzea miocenica</name>
    <dbReference type="NCBI Taxonomy" id="3095431"/>
    <lineage>
        <taxon>Bacteria</taxon>
        <taxon>Bacillati</taxon>
        <taxon>Actinomycetota</taxon>
        <taxon>Actinomycetes</taxon>
        <taxon>Pseudonocardiales</taxon>
        <taxon>Pseudonocardiaceae</taxon>
        <taxon>Lentzea</taxon>
    </lineage>
</organism>
<feature type="transmembrane region" description="Helical" evidence="1">
    <location>
        <begin position="81"/>
        <end position="102"/>
    </location>
</feature>
<protein>
    <recommendedName>
        <fullName evidence="4">Transmembrane protein</fullName>
    </recommendedName>
</protein>
<keyword evidence="1" id="KW-1133">Transmembrane helix</keyword>
<comment type="caution">
    <text evidence="2">The sequence shown here is derived from an EMBL/GenBank/DDBJ whole genome shotgun (WGS) entry which is preliminary data.</text>
</comment>
<sequence>MRNQPVSGTYRWGLLFRTLWIVVFAPILIGLLAGGIFGHWVFLLVFLIWVGALACVLRAEALNARARGMESPSPGLLGARAGWLLLALVLIFASAGLIRLVLGSD</sequence>
<feature type="transmembrane region" description="Helical" evidence="1">
    <location>
        <begin position="40"/>
        <end position="60"/>
    </location>
</feature>
<reference evidence="2 3" key="2">
    <citation type="submission" date="2023-11" db="EMBL/GenBank/DDBJ databases">
        <authorList>
            <person name="Lara A.C."/>
            <person name="Chronakova A."/>
        </authorList>
    </citation>
    <scope>NUCLEOTIDE SEQUENCE [LARGE SCALE GENOMIC DNA]</scope>
    <source>
        <strain evidence="2 3">BCCO 10_0856</strain>
    </source>
</reference>
<dbReference type="RefSeq" id="WP_319967987.1">
    <property type="nucleotide sequence ID" value="NZ_JAXAVW010000018.1"/>
</dbReference>
<keyword evidence="1" id="KW-0472">Membrane</keyword>
<evidence type="ECO:0000256" key="1">
    <source>
        <dbReference type="SAM" id="Phobius"/>
    </source>
</evidence>
<evidence type="ECO:0008006" key="4">
    <source>
        <dbReference type="Google" id="ProtNLM"/>
    </source>
</evidence>
<keyword evidence="3" id="KW-1185">Reference proteome</keyword>
<accession>A0ABU4T472</accession>
<feature type="transmembrane region" description="Helical" evidence="1">
    <location>
        <begin position="12"/>
        <end position="34"/>
    </location>
</feature>
<gene>
    <name evidence="2" type="ORF">SK803_22275</name>
</gene>
<evidence type="ECO:0000313" key="2">
    <source>
        <dbReference type="EMBL" id="MDX8032954.1"/>
    </source>
</evidence>
<dbReference type="Proteomes" id="UP001285521">
    <property type="component" value="Unassembled WGS sequence"/>
</dbReference>
<keyword evidence="1" id="KW-0812">Transmembrane</keyword>